<feature type="domain" description="CdaR GGDEF-like" evidence="1">
    <location>
        <begin position="88"/>
        <end position="215"/>
    </location>
</feature>
<name>A0A9D1S617_9FIRM</name>
<dbReference type="InterPro" id="IPR041522">
    <property type="entry name" value="CdaR_GGDEF"/>
</dbReference>
<dbReference type="InterPro" id="IPR011006">
    <property type="entry name" value="CheY-like_superfamily"/>
</dbReference>
<sequence>FPDSSLLSGYEKFEYAQKAMAIGVMEYHLKPVLFKDIIAAVQRAVKKIKSEEVKRDIEIQYQQNVEKYISTSKKLFLMNLLSGAPMEQEELLENLRLFGIMQIKNSCCAACIDFLDSDLENSDIWDPETDLDKLRFAVHNVMNEVLAGTDVAFKDNAGRTVVLLFDCTAEDATYEKMKACVELVEELLFVQLLAVVGKLVSNPQQIADSYGDAQAGYAVRAFYLERGVFWNRENAELPDIPEDQLMACLDWNSKGNADQKSRANGLH</sequence>
<comment type="caution">
    <text evidence="2">The sequence shown here is derived from an EMBL/GenBank/DDBJ whole genome shotgun (WGS) entry which is preliminary data.</text>
</comment>
<accession>A0A9D1S617</accession>
<evidence type="ECO:0000259" key="1">
    <source>
        <dbReference type="Pfam" id="PF17853"/>
    </source>
</evidence>
<reference evidence="2" key="2">
    <citation type="journal article" date="2021" name="PeerJ">
        <title>Extensive microbial diversity within the chicken gut microbiome revealed by metagenomics and culture.</title>
        <authorList>
            <person name="Gilroy R."/>
            <person name="Ravi A."/>
            <person name="Getino M."/>
            <person name="Pursley I."/>
            <person name="Horton D.L."/>
            <person name="Alikhan N.F."/>
            <person name="Baker D."/>
            <person name="Gharbi K."/>
            <person name="Hall N."/>
            <person name="Watson M."/>
            <person name="Adriaenssens E.M."/>
            <person name="Foster-Nyarko E."/>
            <person name="Jarju S."/>
            <person name="Secka A."/>
            <person name="Antonio M."/>
            <person name="Oren A."/>
            <person name="Chaudhuri R.R."/>
            <person name="La Ragione R."/>
            <person name="Hildebrand F."/>
            <person name="Pallen M.J."/>
        </authorList>
    </citation>
    <scope>NUCLEOTIDE SEQUENCE</scope>
    <source>
        <strain evidence="2">ChiSjej4B22-9803</strain>
    </source>
</reference>
<gene>
    <name evidence="2" type="ORF">IAB04_00150</name>
</gene>
<dbReference type="AlphaFoldDB" id="A0A9D1S617"/>
<evidence type="ECO:0000313" key="3">
    <source>
        <dbReference type="Proteomes" id="UP000824111"/>
    </source>
</evidence>
<dbReference type="SUPFAM" id="SSF52172">
    <property type="entry name" value="CheY-like"/>
    <property type="match status" value="1"/>
</dbReference>
<organism evidence="2 3">
    <name type="scientific">Candidatus Avimonoglobus intestinipullorum</name>
    <dbReference type="NCBI Taxonomy" id="2840699"/>
    <lineage>
        <taxon>Bacteria</taxon>
        <taxon>Bacillati</taxon>
        <taxon>Bacillota</taxon>
        <taxon>Clostridia</taxon>
        <taxon>Eubacteriales</taxon>
        <taxon>Candidatus Avimonoglobus</taxon>
    </lineage>
</organism>
<dbReference type="Gene3D" id="3.40.50.2300">
    <property type="match status" value="1"/>
</dbReference>
<dbReference type="Proteomes" id="UP000824111">
    <property type="component" value="Unassembled WGS sequence"/>
</dbReference>
<feature type="non-terminal residue" evidence="2">
    <location>
        <position position="1"/>
    </location>
</feature>
<proteinExistence type="predicted"/>
<evidence type="ECO:0000313" key="2">
    <source>
        <dbReference type="EMBL" id="HIU47753.1"/>
    </source>
</evidence>
<dbReference type="Pfam" id="PF17853">
    <property type="entry name" value="GGDEF_2"/>
    <property type="match status" value="1"/>
</dbReference>
<protein>
    <recommendedName>
        <fullName evidence="1">CdaR GGDEF-like domain-containing protein</fullName>
    </recommendedName>
</protein>
<reference evidence="2" key="1">
    <citation type="submission" date="2020-10" db="EMBL/GenBank/DDBJ databases">
        <authorList>
            <person name="Gilroy R."/>
        </authorList>
    </citation>
    <scope>NUCLEOTIDE SEQUENCE</scope>
    <source>
        <strain evidence="2">ChiSjej4B22-9803</strain>
    </source>
</reference>
<dbReference type="EMBL" id="DVND01000006">
    <property type="protein sequence ID" value="HIU47753.1"/>
    <property type="molecule type" value="Genomic_DNA"/>
</dbReference>